<feature type="transmembrane region" description="Helical" evidence="5">
    <location>
        <begin position="30"/>
        <end position="47"/>
    </location>
</feature>
<evidence type="ECO:0000256" key="3">
    <source>
        <dbReference type="ARBA" id="ARBA00022989"/>
    </source>
</evidence>
<sequence length="407" mass="47743">MKIQAKNTIQLLFYMSVLSIFIINSNVYPIIFGLFVVGTSIIFLYNHEYKIKKWTLVILGFLLWSVIIFIIQNEYTSDNFKMLFKMIINLLFFFTVLNSSEKIVDELFWKRLKIVFEIIIIISFVQYIFLYYKLNLFSLVLNTSDSMTAYRITENPQLLFWGNYSKNILATKIVLAQICYFYIIINKFKFTKGNTMILALSVCNAILCLSRTAQLTYFGALGIYVIFKIMKSDKTYVKAFSVVPILMGVCIVFVKLDDLLRINFDITDGGYIRLIYWNTFMDRFFETSYLIGNGLLSTAGFLSKYAYYYIGENNMHNVFLNMLLDFGIVGTFLYVWILLFYYKSYRLRSKKVYNRIILLFSWFAVTSLQYVGYDNDLIIFLVIFYLVHCSSIVIKKNAIGENTVHKA</sequence>
<dbReference type="InterPro" id="IPR007016">
    <property type="entry name" value="O-antigen_ligase-rel_domated"/>
</dbReference>
<evidence type="ECO:0000256" key="5">
    <source>
        <dbReference type="SAM" id="Phobius"/>
    </source>
</evidence>
<dbReference type="Pfam" id="PF04932">
    <property type="entry name" value="Wzy_C"/>
    <property type="match status" value="1"/>
</dbReference>
<dbReference type="GO" id="GO:0016020">
    <property type="term" value="C:membrane"/>
    <property type="evidence" value="ECO:0007669"/>
    <property type="project" value="UniProtKB-SubCell"/>
</dbReference>
<evidence type="ECO:0000313" key="8">
    <source>
        <dbReference type="Proteomes" id="UP000014023"/>
    </source>
</evidence>
<accession>A0A9W5V7G7</accession>
<dbReference type="EMBL" id="AHFL01000031">
    <property type="protein sequence ID" value="EOO64772.1"/>
    <property type="molecule type" value="Genomic_DNA"/>
</dbReference>
<dbReference type="AlphaFoldDB" id="A0A9W5V7G7"/>
<keyword evidence="4 5" id="KW-0472">Membrane</keyword>
<feature type="transmembrane region" description="Helical" evidence="5">
    <location>
        <begin position="168"/>
        <end position="185"/>
    </location>
</feature>
<feature type="transmembrane region" description="Helical" evidence="5">
    <location>
        <begin position="239"/>
        <end position="256"/>
    </location>
</feature>
<evidence type="ECO:0000256" key="4">
    <source>
        <dbReference type="ARBA" id="ARBA00023136"/>
    </source>
</evidence>
<evidence type="ECO:0000313" key="7">
    <source>
        <dbReference type="EMBL" id="EOO64772.1"/>
    </source>
</evidence>
<comment type="caution">
    <text evidence="7">The sequence shown here is derived from an EMBL/GenBank/DDBJ whole genome shotgun (WGS) entry which is preliminary data.</text>
</comment>
<feature type="transmembrane region" description="Helical" evidence="5">
    <location>
        <begin position="83"/>
        <end position="100"/>
    </location>
</feature>
<evidence type="ECO:0000256" key="2">
    <source>
        <dbReference type="ARBA" id="ARBA00022692"/>
    </source>
</evidence>
<feature type="transmembrane region" description="Helical" evidence="5">
    <location>
        <begin position="322"/>
        <end position="340"/>
    </location>
</feature>
<keyword evidence="3 5" id="KW-1133">Transmembrane helix</keyword>
<proteinExistence type="predicted"/>
<feature type="transmembrane region" description="Helical" evidence="5">
    <location>
        <begin position="352"/>
        <end position="371"/>
    </location>
</feature>
<name>A0A9W5V7G7_BACCE</name>
<feature type="domain" description="O-antigen ligase-related" evidence="6">
    <location>
        <begin position="197"/>
        <end position="335"/>
    </location>
</feature>
<feature type="transmembrane region" description="Helical" evidence="5">
    <location>
        <begin position="290"/>
        <end position="310"/>
    </location>
</feature>
<evidence type="ECO:0000259" key="6">
    <source>
        <dbReference type="Pfam" id="PF04932"/>
    </source>
</evidence>
<dbReference type="Proteomes" id="UP000014023">
    <property type="component" value="Unassembled WGS sequence"/>
</dbReference>
<protein>
    <recommendedName>
        <fullName evidence="6">O-antigen ligase-related domain-containing protein</fullName>
    </recommendedName>
</protein>
<keyword evidence="2 5" id="KW-0812">Transmembrane</keyword>
<comment type="subcellular location">
    <subcellularLocation>
        <location evidence="1">Membrane</location>
        <topology evidence="1">Multi-pass membrane protein</topology>
    </subcellularLocation>
</comment>
<feature type="transmembrane region" description="Helical" evidence="5">
    <location>
        <begin position="377"/>
        <end position="394"/>
    </location>
</feature>
<feature type="transmembrane region" description="Helical" evidence="5">
    <location>
        <begin position="112"/>
        <end position="132"/>
    </location>
</feature>
<gene>
    <name evidence="7" type="ORF">IKE_04313</name>
</gene>
<organism evidence="7 8">
    <name type="scientific">Bacillus cereus VD196</name>
    <dbReference type="NCBI Taxonomy" id="1053243"/>
    <lineage>
        <taxon>Bacteria</taxon>
        <taxon>Bacillati</taxon>
        <taxon>Bacillota</taxon>
        <taxon>Bacilli</taxon>
        <taxon>Bacillales</taxon>
        <taxon>Bacillaceae</taxon>
        <taxon>Bacillus</taxon>
        <taxon>Bacillus cereus group</taxon>
    </lineage>
</organism>
<reference evidence="7 8" key="1">
    <citation type="submission" date="2012-12" db="EMBL/GenBank/DDBJ databases">
        <title>The Genome Sequence of Bacillus cereus VD196.</title>
        <authorList>
            <consortium name="The Broad Institute Genome Sequencing Platform"/>
            <consortium name="The Broad Institute Genome Sequencing Center for Infectious Disease"/>
            <person name="Feldgarden M."/>
            <person name="Van der Auwera G.A."/>
            <person name="Mahillon J."/>
            <person name="Duprez V."/>
            <person name="Timmery S."/>
            <person name="Mattelet C."/>
            <person name="Dierick K."/>
            <person name="Sun M."/>
            <person name="Yu Z."/>
            <person name="Zhu L."/>
            <person name="Hu X."/>
            <person name="Shank E.B."/>
            <person name="Swiecicka I."/>
            <person name="Hansen B.M."/>
            <person name="Andrup L."/>
            <person name="Walker B."/>
            <person name="Young S.K."/>
            <person name="Zeng Q."/>
            <person name="Gargeya S."/>
            <person name="Fitzgerald M."/>
            <person name="Haas B."/>
            <person name="Abouelleil A."/>
            <person name="Alvarado L."/>
            <person name="Arachchi H.M."/>
            <person name="Berlin A.M."/>
            <person name="Chapman S.B."/>
            <person name="Dewar J."/>
            <person name="Goldberg J."/>
            <person name="Griggs A."/>
            <person name="Gujja S."/>
            <person name="Hansen M."/>
            <person name="Howarth C."/>
            <person name="Imamovic A."/>
            <person name="Larimer J."/>
            <person name="McCowan C."/>
            <person name="Murphy C."/>
            <person name="Neiman D."/>
            <person name="Pearson M."/>
            <person name="Priest M."/>
            <person name="Roberts A."/>
            <person name="Saif S."/>
            <person name="Shea T."/>
            <person name="Sisk P."/>
            <person name="Sykes S."/>
            <person name="Wortman J."/>
            <person name="Nusbaum C."/>
            <person name="Birren B."/>
        </authorList>
    </citation>
    <scope>NUCLEOTIDE SEQUENCE [LARGE SCALE GENOMIC DNA]</scope>
    <source>
        <strain evidence="7 8">VD196</strain>
    </source>
</reference>
<feature type="transmembrane region" description="Helical" evidence="5">
    <location>
        <begin position="54"/>
        <end position="71"/>
    </location>
</feature>
<evidence type="ECO:0000256" key="1">
    <source>
        <dbReference type="ARBA" id="ARBA00004141"/>
    </source>
</evidence>
<dbReference type="RefSeq" id="WP_016125728.1">
    <property type="nucleotide sequence ID" value="NZ_KB976266.1"/>
</dbReference>
<feature type="transmembrane region" description="Helical" evidence="5">
    <location>
        <begin position="197"/>
        <end position="227"/>
    </location>
</feature>